<evidence type="ECO:0000313" key="1">
    <source>
        <dbReference type="EMBL" id="BBX00012.1"/>
    </source>
</evidence>
<gene>
    <name evidence="1" type="ORF">MMOR_09480</name>
</gene>
<name>A0AAD1H7J0_9MYCO</name>
<dbReference type="Gene3D" id="3.30.110.170">
    <property type="entry name" value="Protein of unknown function (DUF541), domain 1"/>
    <property type="match status" value="1"/>
</dbReference>
<dbReference type="KEGG" id="mmor:MMOR_09480"/>
<sequence length="254" mass="27370">MATILSIVMRIDNVLAPPCQPRDRGYGGGMSTEITVRGSFSAFRPAERGTVHTTVSYEGPEMEAVYAAVANDLAVLKDSIVGLEERGAVTWWSADQLRTWSNRPWNDKGKQLPLVHHAAVGVEVKFRDFDALAQWVGQRIADMEGFRVSHVRWTLTDELRNSLLVEVRTRAVQDAVTRAQQYADALGLGTVAPVAIADAGMLNTRPEAGSQGEHMRLMAAPASAPVAELVPEHIEVSATVDARFIAGPTAGGAA</sequence>
<dbReference type="Proteomes" id="UP000466681">
    <property type="component" value="Chromosome"/>
</dbReference>
<dbReference type="Gene3D" id="3.30.70.2970">
    <property type="entry name" value="Protein of unknown function (DUF541), domain 2"/>
    <property type="match status" value="1"/>
</dbReference>
<dbReference type="InterPro" id="IPR007497">
    <property type="entry name" value="SIMPL/DUF541"/>
</dbReference>
<keyword evidence="2" id="KW-1185">Reference proteome</keyword>
<reference evidence="1 2" key="1">
    <citation type="journal article" date="2019" name="Emerg. Microbes Infect.">
        <title>Comprehensive subspecies identification of 175 nontuberculous mycobacteria species based on 7547 genomic profiles.</title>
        <authorList>
            <person name="Matsumoto Y."/>
            <person name="Kinjo T."/>
            <person name="Motooka D."/>
            <person name="Nabeya D."/>
            <person name="Jung N."/>
            <person name="Uechi K."/>
            <person name="Horii T."/>
            <person name="Iida T."/>
            <person name="Fujita J."/>
            <person name="Nakamura S."/>
        </authorList>
    </citation>
    <scope>NUCLEOTIDE SEQUENCE [LARGE SCALE GENOMIC DNA]</scope>
    <source>
        <strain evidence="1 2">JCM 6375</strain>
    </source>
</reference>
<dbReference type="AlphaFoldDB" id="A0AAD1H7J0"/>
<dbReference type="Pfam" id="PF04402">
    <property type="entry name" value="SIMPL"/>
    <property type="match status" value="1"/>
</dbReference>
<proteinExistence type="predicted"/>
<dbReference type="EMBL" id="AP022560">
    <property type="protein sequence ID" value="BBX00012.1"/>
    <property type="molecule type" value="Genomic_DNA"/>
</dbReference>
<accession>A0AAD1H7J0</accession>
<organism evidence="1 2">
    <name type="scientific">Mycolicibacterium moriokaense</name>
    <dbReference type="NCBI Taxonomy" id="39691"/>
    <lineage>
        <taxon>Bacteria</taxon>
        <taxon>Bacillati</taxon>
        <taxon>Actinomycetota</taxon>
        <taxon>Actinomycetes</taxon>
        <taxon>Mycobacteriales</taxon>
        <taxon>Mycobacteriaceae</taxon>
        <taxon>Mycolicibacterium</taxon>
    </lineage>
</organism>
<evidence type="ECO:0000313" key="2">
    <source>
        <dbReference type="Proteomes" id="UP000466681"/>
    </source>
</evidence>
<protein>
    <submittedName>
        <fullName evidence="1">SIMPL domain-containing protein</fullName>
    </submittedName>
</protein>